<dbReference type="AlphaFoldDB" id="A0A1B2JBF3"/>
<gene>
    <name evidence="10" type="primary">POL12</name>
    <name evidence="10" type="ORF">ATY40_BA7502674</name>
</gene>
<dbReference type="Gene3D" id="3.60.21.60">
    <property type="match status" value="2"/>
</dbReference>
<keyword evidence="4 6" id="KW-0235">DNA replication</keyword>
<evidence type="ECO:0000256" key="7">
    <source>
        <dbReference type="SAM" id="MobiDB-lite"/>
    </source>
</evidence>
<dbReference type="EMBL" id="CP014585">
    <property type="protein sequence ID" value="ANZ75363.1"/>
    <property type="molecule type" value="Genomic_DNA"/>
</dbReference>
<reference evidence="10 11" key="1">
    <citation type="submission" date="2016-02" db="EMBL/GenBank/DDBJ databases">
        <title>Comparative genomic and transcriptomic foundation for Pichia pastoris.</title>
        <authorList>
            <person name="Love K.R."/>
            <person name="Shah K.A."/>
            <person name="Whittaker C.A."/>
            <person name="Wu J."/>
            <person name="Bartlett M.C."/>
            <person name="Ma D."/>
            <person name="Leeson R.L."/>
            <person name="Priest M."/>
            <person name="Young S.K."/>
            <person name="Love J.C."/>
        </authorList>
    </citation>
    <scope>NUCLEOTIDE SEQUENCE [LARGE SCALE GENOMIC DNA]</scope>
    <source>
        <strain evidence="10 11">ATCC 28485</strain>
    </source>
</reference>
<evidence type="ECO:0000256" key="6">
    <source>
        <dbReference type="PIRNR" id="PIRNR018300"/>
    </source>
</evidence>
<feature type="compositionally biased region" description="Low complexity" evidence="7">
    <location>
        <begin position="125"/>
        <end position="147"/>
    </location>
</feature>
<dbReference type="Proteomes" id="UP000094565">
    <property type="component" value="Chromosome 2"/>
</dbReference>
<dbReference type="PIRSF" id="PIRSF018300">
    <property type="entry name" value="DNA_pol_alph_2"/>
    <property type="match status" value="1"/>
</dbReference>
<proteinExistence type="inferred from homology"/>
<organism evidence="10 11">
    <name type="scientific">Komagataella pastoris</name>
    <name type="common">Yeast</name>
    <name type="synonym">Pichia pastoris</name>
    <dbReference type="NCBI Taxonomy" id="4922"/>
    <lineage>
        <taxon>Eukaryota</taxon>
        <taxon>Fungi</taxon>
        <taxon>Dikarya</taxon>
        <taxon>Ascomycota</taxon>
        <taxon>Saccharomycotina</taxon>
        <taxon>Pichiomycetes</taxon>
        <taxon>Pichiales</taxon>
        <taxon>Pichiaceae</taxon>
        <taxon>Komagataella</taxon>
    </lineage>
</organism>
<dbReference type="InterPro" id="IPR054300">
    <property type="entry name" value="OB_DPOA2"/>
</dbReference>
<evidence type="ECO:0000259" key="9">
    <source>
        <dbReference type="Pfam" id="PF22062"/>
    </source>
</evidence>
<accession>A0A1B2JBF3</accession>
<evidence type="ECO:0000259" key="8">
    <source>
        <dbReference type="Pfam" id="PF04042"/>
    </source>
</evidence>
<feature type="domain" description="DNA polymerase alpha/delta/epsilon subunit B" evidence="8">
    <location>
        <begin position="349"/>
        <end position="575"/>
    </location>
</feature>
<feature type="region of interest" description="Disordered" evidence="7">
    <location>
        <begin position="102"/>
        <end position="147"/>
    </location>
</feature>
<protein>
    <recommendedName>
        <fullName evidence="3 6">DNA polymerase alpha subunit B</fullName>
    </recommendedName>
</protein>
<dbReference type="GO" id="GO:0006270">
    <property type="term" value="P:DNA replication initiation"/>
    <property type="evidence" value="ECO:0007669"/>
    <property type="project" value="TreeGrafter"/>
</dbReference>
<name>A0A1B2JBF3_PICPA</name>
<feature type="domain" description="DNA polymerase alpha subunit B OB" evidence="9">
    <location>
        <begin position="209"/>
        <end position="319"/>
    </location>
</feature>
<dbReference type="Pfam" id="PF22062">
    <property type="entry name" value="OB_DPOA2"/>
    <property type="match status" value="1"/>
</dbReference>
<keyword evidence="11" id="KW-1185">Reference proteome</keyword>
<dbReference type="PANTHER" id="PTHR23061:SF12">
    <property type="entry name" value="DNA POLYMERASE ALPHA SUBUNIT B"/>
    <property type="match status" value="1"/>
</dbReference>
<evidence type="ECO:0000313" key="10">
    <source>
        <dbReference type="EMBL" id="ANZ75363.1"/>
    </source>
</evidence>
<dbReference type="PANTHER" id="PTHR23061">
    <property type="entry name" value="DNA POLYMERASE 2 ALPHA 70 KDA SUBUNIT"/>
    <property type="match status" value="1"/>
</dbReference>
<comment type="similarity">
    <text evidence="2 6">Belongs to the DNA polymerase alpha subunit B family.</text>
</comment>
<dbReference type="GO" id="GO:0003677">
    <property type="term" value="F:DNA binding"/>
    <property type="evidence" value="ECO:0007669"/>
    <property type="project" value="InterPro"/>
</dbReference>
<dbReference type="InterPro" id="IPR016722">
    <property type="entry name" value="DNA_pol_alpha_bsu"/>
</dbReference>
<feature type="compositionally biased region" description="Polar residues" evidence="7">
    <location>
        <begin position="102"/>
        <end position="118"/>
    </location>
</feature>
<evidence type="ECO:0000256" key="5">
    <source>
        <dbReference type="ARBA" id="ARBA00023242"/>
    </source>
</evidence>
<evidence type="ECO:0000256" key="3">
    <source>
        <dbReference type="ARBA" id="ARBA00018596"/>
    </source>
</evidence>
<evidence type="ECO:0000256" key="1">
    <source>
        <dbReference type="ARBA" id="ARBA00004123"/>
    </source>
</evidence>
<dbReference type="InterPro" id="IPR007185">
    <property type="entry name" value="DNA_pol_a/d/e_bsu"/>
</dbReference>
<dbReference type="OrthoDB" id="336885at2759"/>
<evidence type="ECO:0000256" key="4">
    <source>
        <dbReference type="ARBA" id="ARBA00022705"/>
    </source>
</evidence>
<evidence type="ECO:0000256" key="2">
    <source>
        <dbReference type="ARBA" id="ARBA00007299"/>
    </source>
</evidence>
<keyword evidence="5 6" id="KW-0539">Nucleus</keyword>
<dbReference type="Pfam" id="PF04042">
    <property type="entry name" value="DNA_pol_E_B"/>
    <property type="match status" value="1"/>
</dbReference>
<sequence>MTVGSEILSKFGRKADDPLIIQKCEDLIRIFNFSVEELFINWESYVLTGASDVNLQLSPENLEKLKDYLQNKLVQAAAQKNNTTPMMKNKIVRSVARGNINGSSPLMGLNTPSTPVSSQKKRKLVTPSSSSTTPSKHPLSSSSPIKKSVQVSGKIIESLNEHIPSLGGLKSDTDQTPNVSTSNITLTANFDPKKYQFRTMRQKLLDTADVLDEQIDSMAKTLQKHHKIPESEFGNPCIASQFSVYCCGRIVPDSPSAPVEIRLNPDSLFLETSRLGGIGQRISIDVQFLSEYSFFPGQIVGFKGKNPSGERFIVEQVLDIPYLGAPASNKTELLEYKTNLDGSSMKTTVLSGPYTPSTKIDYSLLESFVEKLNTEIKPHSVIMFGPFLDITHPSIKDGSIESVPEIQGKKITTLDGFFRAVITPILKKIDSRIQVILIPSTRDSISSHAAYPQNSFERKSLQLPKNFKCFPNPSSFQLNECLIGVSNLDSFKDIKDVNRGKIGEKNRFDRIADHILQQRRYYPSFPGALKTRTGSDGTVEHISGADLDMPYMGLSELYDVLPDVLIIPSEMRYFVRVVKNVVVINPGYFLTGNNAGTYVTLSVKPPNPEGDDDDLTCINDDDQLYIHNIWKRARVDIISV</sequence>
<comment type="subcellular location">
    <subcellularLocation>
        <location evidence="1 6">Nucleus</location>
    </subcellularLocation>
</comment>
<dbReference type="GO" id="GO:0005658">
    <property type="term" value="C:alpha DNA polymerase:primase complex"/>
    <property type="evidence" value="ECO:0007669"/>
    <property type="project" value="TreeGrafter"/>
</dbReference>
<evidence type="ECO:0000313" key="11">
    <source>
        <dbReference type="Proteomes" id="UP000094565"/>
    </source>
</evidence>
<comment type="function">
    <text evidence="6">Accessory subunit of the DNA polymerase alpha complex (also known as the alpha DNA polymerase-primase complex) which plays an essential role in the initiation of DNA synthesis.</text>
</comment>